<dbReference type="SMART" id="SM00304">
    <property type="entry name" value="HAMP"/>
    <property type="match status" value="6"/>
</dbReference>
<dbReference type="Gene3D" id="1.10.8.500">
    <property type="entry name" value="HAMP domain in histidine kinase"/>
    <property type="match status" value="1"/>
</dbReference>
<comment type="caution">
    <text evidence="5">The sequence shown here is derived from an EMBL/GenBank/DDBJ whole genome shotgun (WGS) entry which is preliminary data.</text>
</comment>
<dbReference type="CDD" id="cd06225">
    <property type="entry name" value="HAMP"/>
    <property type="match status" value="5"/>
</dbReference>
<protein>
    <submittedName>
        <fullName evidence="5">Histidine kinase osmosensor</fullName>
        <ecNumber evidence="5">2.7.13.3</ecNumber>
    </submittedName>
</protein>
<feature type="domain" description="HAMP" evidence="4">
    <location>
        <begin position="689"/>
        <end position="742"/>
    </location>
</feature>
<dbReference type="Gene3D" id="1.20.120.1530">
    <property type="match status" value="4"/>
</dbReference>
<evidence type="ECO:0000259" key="4">
    <source>
        <dbReference type="PROSITE" id="PS50885"/>
    </source>
</evidence>
<organism evidence="5 6">
    <name type="scientific">Marasmius crinis-equi</name>
    <dbReference type="NCBI Taxonomy" id="585013"/>
    <lineage>
        <taxon>Eukaryota</taxon>
        <taxon>Fungi</taxon>
        <taxon>Dikarya</taxon>
        <taxon>Basidiomycota</taxon>
        <taxon>Agaricomycotina</taxon>
        <taxon>Agaricomycetes</taxon>
        <taxon>Agaricomycetidae</taxon>
        <taxon>Agaricales</taxon>
        <taxon>Marasmiineae</taxon>
        <taxon>Marasmiaceae</taxon>
        <taxon>Marasmius</taxon>
    </lineage>
</organism>
<dbReference type="PANTHER" id="PTHR45339">
    <property type="entry name" value="HYBRID SIGNAL TRANSDUCTION HISTIDINE KINASE J"/>
    <property type="match status" value="1"/>
</dbReference>
<dbReference type="EC" id="2.7.13.3" evidence="5"/>
<keyword evidence="5" id="KW-0808">Transferase</keyword>
<feature type="domain" description="HAMP" evidence="4">
    <location>
        <begin position="324"/>
        <end position="376"/>
    </location>
</feature>
<keyword evidence="1" id="KW-0597">Phosphoprotein</keyword>
<dbReference type="GO" id="GO:0004673">
    <property type="term" value="F:protein histidine kinase activity"/>
    <property type="evidence" value="ECO:0007669"/>
    <property type="project" value="UniProtKB-EC"/>
</dbReference>
<proteinExistence type="predicted"/>
<gene>
    <name evidence="5" type="primary">NIK1_4</name>
    <name evidence="5" type="ORF">V5O48_017818</name>
</gene>
<name>A0ABR3EN35_9AGAR</name>
<dbReference type="Pfam" id="PF00672">
    <property type="entry name" value="HAMP"/>
    <property type="match status" value="5"/>
</dbReference>
<dbReference type="PANTHER" id="PTHR45339:SF1">
    <property type="entry name" value="HYBRID SIGNAL TRANSDUCTION HISTIDINE KINASE J"/>
    <property type="match status" value="1"/>
</dbReference>
<feature type="region of interest" description="Disordered" evidence="3">
    <location>
        <begin position="132"/>
        <end position="153"/>
    </location>
</feature>
<keyword evidence="5" id="KW-0418">Kinase</keyword>
<dbReference type="EMBL" id="JBAHYK010002911">
    <property type="protein sequence ID" value="KAL0564235.1"/>
    <property type="molecule type" value="Genomic_DNA"/>
</dbReference>
<feature type="domain" description="HAMP" evidence="4">
    <location>
        <begin position="604"/>
        <end position="656"/>
    </location>
</feature>
<evidence type="ECO:0000313" key="5">
    <source>
        <dbReference type="EMBL" id="KAL0564235.1"/>
    </source>
</evidence>
<feature type="domain" description="HAMP" evidence="4">
    <location>
        <begin position="231"/>
        <end position="284"/>
    </location>
</feature>
<dbReference type="Proteomes" id="UP001465976">
    <property type="component" value="Unassembled WGS sequence"/>
</dbReference>
<sequence length="849" mass="91385">MPRSEPTTSCRAVVLSVSLSDVRYSEFDPFEAGESLEFPSLVRRHDVVTWLQIVRLGRERRHAPVMESTATTSLTTVKCLRMLVSSPLSSTPGEVDASNAEHAGRLELKHSMGNVDEGCPALSVPLVKSRHLQSSTPSLQPNGEDEHITVDDDAAQNTYVDITSEPPRPRPIDPRDHLRQQAHSWRGVTAIASRILDFGAGTPGSPLVVASGGALATAAMESGLSAVEELMVLKAQVQDVARVCKAVADGDLTQKITVPVQGVVMVILRDVINTMVDKLGQFAKEVTRVSQEVGTEGKLGGQAPVLDVEGTWRELTGVVNKLAANLTGQVRSIAKVTKAVALGDSSKQIEVDAWGEILDLKNTVNGMVVRLRALAAEVTRVTLEVGSQGKLGGQANVPDVEGVWFELVRNVSVSWAPKWRGSKLTISVDCYRYDSGGRGDLTQKIEIQVEGEMATLKKTVNNMVDQLGAFASEVTRVALEVGTQGILGGQARVEGVQGTWADLTRNVNKMASNPPNQVRSISEVTKAVAQGNLSKFVEVDVQGEMLDLKETVNSMVVQLSTFSNEVTRVSLEVGTEGILGGQAFVPDVQGEWKSLTDNVNLMAMNLTNQVRSIAEVTKAVASGDLSKKIVVDVKGEIADLKETVNEMTESLSVFADEVTRVAREVGTEGKLGGQARVAKVAGTSKALTDNLTLQVRTIAVATTALARGDLTQKIGGVSVSGEMLNLVNTINDMIDQLSIFAVEVKKVAREVGTEGKLGVQAEVGNVQGFGRRLPIPQPRTIPGPKAFPRLISDHDRRVFRHQAASNARECSPEFKFLFSDLTSRNAKTDVERHLNIFDYYGLISALNND</sequence>
<evidence type="ECO:0000256" key="3">
    <source>
        <dbReference type="SAM" id="MobiDB-lite"/>
    </source>
</evidence>
<keyword evidence="2" id="KW-0902">Two-component regulatory system</keyword>
<evidence type="ECO:0000256" key="1">
    <source>
        <dbReference type="ARBA" id="ARBA00022553"/>
    </source>
</evidence>
<accession>A0ABR3EN35</accession>
<keyword evidence="6" id="KW-1185">Reference proteome</keyword>
<feature type="compositionally biased region" description="Polar residues" evidence="3">
    <location>
        <begin position="132"/>
        <end position="141"/>
    </location>
</feature>
<dbReference type="SUPFAM" id="SSF58104">
    <property type="entry name" value="Methyl-accepting chemotaxis protein (MCP) signaling domain"/>
    <property type="match status" value="2"/>
</dbReference>
<dbReference type="PROSITE" id="PS50885">
    <property type="entry name" value="HAMP"/>
    <property type="match status" value="6"/>
</dbReference>
<feature type="domain" description="HAMP" evidence="4">
    <location>
        <begin position="437"/>
        <end position="472"/>
    </location>
</feature>
<feature type="domain" description="HAMP" evidence="4">
    <location>
        <begin position="516"/>
        <end position="564"/>
    </location>
</feature>
<evidence type="ECO:0000313" key="6">
    <source>
        <dbReference type="Proteomes" id="UP001465976"/>
    </source>
</evidence>
<dbReference type="InterPro" id="IPR003660">
    <property type="entry name" value="HAMP_dom"/>
</dbReference>
<reference evidence="5 6" key="1">
    <citation type="submission" date="2024-02" db="EMBL/GenBank/DDBJ databases">
        <title>A draft genome for the cacao thread blight pathogen Marasmius crinis-equi.</title>
        <authorList>
            <person name="Cohen S.P."/>
            <person name="Baruah I.K."/>
            <person name="Amoako-Attah I."/>
            <person name="Bukari Y."/>
            <person name="Meinhardt L.W."/>
            <person name="Bailey B.A."/>
        </authorList>
    </citation>
    <scope>NUCLEOTIDE SEQUENCE [LARGE SCALE GENOMIC DNA]</scope>
    <source>
        <strain evidence="5 6">GH-76</strain>
    </source>
</reference>
<evidence type="ECO:0000256" key="2">
    <source>
        <dbReference type="ARBA" id="ARBA00023012"/>
    </source>
</evidence>